<dbReference type="Gene3D" id="1.10.287.110">
    <property type="entry name" value="DnaJ domain"/>
    <property type="match status" value="1"/>
</dbReference>
<dbReference type="PANTHER" id="PTHR44873:SF1">
    <property type="entry name" value="DNAJ HOMOLOG SUBFAMILY C MEMBER 30, MITOCHONDRIAL"/>
    <property type="match status" value="1"/>
</dbReference>
<reference evidence="5" key="1">
    <citation type="submission" date="2025-08" db="UniProtKB">
        <authorList>
            <consortium name="RefSeq"/>
        </authorList>
    </citation>
    <scope>IDENTIFICATION</scope>
</reference>
<evidence type="ECO:0000256" key="1">
    <source>
        <dbReference type="SAM" id="MobiDB-lite"/>
    </source>
</evidence>
<protein>
    <submittedName>
        <fullName evidence="5">DnaJ homolog subfamily C member 30-like</fullName>
    </submittedName>
</protein>
<dbReference type="PANTHER" id="PTHR44873">
    <property type="entry name" value="DNAJ HOMOLOG SUBFAMILY C MEMBER 30, MITOCHONDRIAL"/>
    <property type="match status" value="1"/>
</dbReference>
<accession>A0ABM1DQT0</accession>
<feature type="transmembrane region" description="Helical" evidence="2">
    <location>
        <begin position="203"/>
        <end position="223"/>
    </location>
</feature>
<dbReference type="InterPro" id="IPR018253">
    <property type="entry name" value="DnaJ_domain_CS"/>
</dbReference>
<evidence type="ECO:0000256" key="2">
    <source>
        <dbReference type="SAM" id="Phobius"/>
    </source>
</evidence>
<dbReference type="PROSITE" id="PS50076">
    <property type="entry name" value="DNAJ_2"/>
    <property type="match status" value="1"/>
</dbReference>
<keyword evidence="2" id="KW-0812">Transmembrane</keyword>
<evidence type="ECO:0000259" key="3">
    <source>
        <dbReference type="PROSITE" id="PS50076"/>
    </source>
</evidence>
<keyword evidence="2" id="KW-0472">Membrane</keyword>
<name>A0ABM1DQT0_PRICU</name>
<dbReference type="CDD" id="cd06257">
    <property type="entry name" value="DnaJ"/>
    <property type="match status" value="1"/>
</dbReference>
<keyword evidence="4" id="KW-1185">Reference proteome</keyword>
<feature type="region of interest" description="Disordered" evidence="1">
    <location>
        <begin position="130"/>
        <end position="160"/>
    </location>
</feature>
<dbReference type="InterPro" id="IPR001623">
    <property type="entry name" value="DnaJ_domain"/>
</dbReference>
<dbReference type="InterPro" id="IPR053025">
    <property type="entry name" value="Mito_ATP_Synthase-Asso"/>
</dbReference>
<dbReference type="PRINTS" id="PR00625">
    <property type="entry name" value="JDOMAIN"/>
</dbReference>
<dbReference type="RefSeq" id="XP_014662301.1">
    <property type="nucleotide sequence ID" value="XM_014806815.1"/>
</dbReference>
<evidence type="ECO:0000313" key="5">
    <source>
        <dbReference type="RefSeq" id="XP_014662301.1"/>
    </source>
</evidence>
<keyword evidence="2" id="KW-1133">Transmembrane helix</keyword>
<evidence type="ECO:0000313" key="4">
    <source>
        <dbReference type="Proteomes" id="UP000695022"/>
    </source>
</evidence>
<proteinExistence type="predicted"/>
<gene>
    <name evidence="5" type="primary">LOC106805278</name>
</gene>
<feature type="domain" description="J" evidence="3">
    <location>
        <begin position="54"/>
        <end position="119"/>
    </location>
</feature>
<dbReference type="InterPro" id="IPR036869">
    <property type="entry name" value="J_dom_sf"/>
</dbReference>
<sequence length="256" mass="30622">MWATLRYSYRVCGKCHTFHYQQQVIDEASIQQKHLIRNFNTSGHRFCAHETEKDYYSILGITRHATQTQIKNAFYDLSKKYHPDVSRDDPNAHAYYTQITEAYDVLGNYHMRRKYDSGVDTSSGFYSRKTGPTWQKDYPRPGTSSKWTHEGPTRPSGMPHGSTRIYDFDEFHRAHYGGTINREQQRKRRTRDKSQFDMRQDFITRRSMIITGLIYFWFLVTIYRNEELNERKNWVEKLRQKQLKKLSESVDKRSDS</sequence>
<dbReference type="Proteomes" id="UP000695022">
    <property type="component" value="Unplaced"/>
</dbReference>
<dbReference type="SMART" id="SM00271">
    <property type="entry name" value="DnaJ"/>
    <property type="match status" value="1"/>
</dbReference>
<dbReference type="SUPFAM" id="SSF46565">
    <property type="entry name" value="Chaperone J-domain"/>
    <property type="match status" value="1"/>
</dbReference>
<dbReference type="GeneID" id="106805278"/>
<organism evidence="4 5">
    <name type="scientific">Priapulus caudatus</name>
    <name type="common">Priapulid worm</name>
    <dbReference type="NCBI Taxonomy" id="37621"/>
    <lineage>
        <taxon>Eukaryota</taxon>
        <taxon>Metazoa</taxon>
        <taxon>Ecdysozoa</taxon>
        <taxon>Scalidophora</taxon>
        <taxon>Priapulida</taxon>
        <taxon>Priapulimorpha</taxon>
        <taxon>Priapulimorphida</taxon>
        <taxon>Priapulidae</taxon>
        <taxon>Priapulus</taxon>
    </lineage>
</organism>
<dbReference type="Pfam" id="PF00226">
    <property type="entry name" value="DnaJ"/>
    <property type="match status" value="1"/>
</dbReference>
<dbReference type="PROSITE" id="PS00636">
    <property type="entry name" value="DNAJ_1"/>
    <property type="match status" value="1"/>
</dbReference>